<evidence type="ECO:0000256" key="2">
    <source>
        <dbReference type="ARBA" id="ARBA00006209"/>
    </source>
</evidence>
<dbReference type="SUPFAM" id="SSF48371">
    <property type="entry name" value="ARM repeat"/>
    <property type="match status" value="1"/>
</dbReference>
<evidence type="ECO:0000256" key="3">
    <source>
        <dbReference type="ARBA" id="ARBA00012169"/>
    </source>
</evidence>
<proteinExistence type="inferred from homology"/>
<dbReference type="VEuPathDB" id="MicrosporidiaDB:AEWQ_110420"/>
<dbReference type="SUPFAM" id="SSF56112">
    <property type="entry name" value="Protein kinase-like (PK-like)"/>
    <property type="match status" value="1"/>
</dbReference>
<dbReference type="GO" id="GO:0048015">
    <property type="term" value="P:phosphatidylinositol-mediated signaling"/>
    <property type="evidence" value="ECO:0007669"/>
    <property type="project" value="TreeGrafter"/>
</dbReference>
<dbReference type="Gene3D" id="3.30.1010.10">
    <property type="entry name" value="Phosphatidylinositol 3-kinase Catalytic Subunit, Chain A, domain 4"/>
    <property type="match status" value="1"/>
</dbReference>
<dbReference type="InterPro" id="IPR015433">
    <property type="entry name" value="PI3/4_kinase"/>
</dbReference>
<dbReference type="InterPro" id="IPR042236">
    <property type="entry name" value="PI3K_accessory_sf"/>
</dbReference>
<evidence type="ECO:0000259" key="9">
    <source>
        <dbReference type="PROSITE" id="PS51545"/>
    </source>
</evidence>
<dbReference type="GO" id="GO:0005737">
    <property type="term" value="C:cytoplasm"/>
    <property type="evidence" value="ECO:0007669"/>
    <property type="project" value="TreeGrafter"/>
</dbReference>
<dbReference type="InterPro" id="IPR001263">
    <property type="entry name" value="PI3K_accessory_dom"/>
</dbReference>
<dbReference type="Gene3D" id="1.10.1070.11">
    <property type="entry name" value="Phosphatidylinositol 3-/4-kinase, catalytic domain"/>
    <property type="match status" value="1"/>
</dbReference>
<dbReference type="VEuPathDB" id="MicrosporidiaDB:M970_110420"/>
<dbReference type="PROSITE" id="PS00915">
    <property type="entry name" value="PI3_4_KINASE_1"/>
    <property type="match status" value="1"/>
</dbReference>
<feature type="domain" description="PIK helical" evidence="9">
    <location>
        <begin position="899"/>
        <end position="1076"/>
    </location>
</feature>
<evidence type="ECO:0000313" key="10">
    <source>
        <dbReference type="EMBL" id="AGE94836.1"/>
    </source>
</evidence>
<keyword evidence="4" id="KW-0808">Transferase</keyword>
<dbReference type="PROSITE" id="PS50290">
    <property type="entry name" value="PI3_4_KINASE_3"/>
    <property type="match status" value="1"/>
</dbReference>
<dbReference type="InterPro" id="IPR018936">
    <property type="entry name" value="PI3/4_kinase_CS"/>
</dbReference>
<evidence type="ECO:0000256" key="6">
    <source>
        <dbReference type="ARBA" id="ARBA00022777"/>
    </source>
</evidence>
<dbReference type="Gene3D" id="1.25.40.70">
    <property type="entry name" value="Phosphatidylinositol 3-kinase, accessory domain (PIK)"/>
    <property type="match status" value="1"/>
</dbReference>
<dbReference type="SMART" id="SM00146">
    <property type="entry name" value="PI3Kc"/>
    <property type="match status" value="1"/>
</dbReference>
<dbReference type="GO" id="GO:0046854">
    <property type="term" value="P:phosphatidylinositol phosphate biosynthetic process"/>
    <property type="evidence" value="ECO:0007669"/>
    <property type="project" value="InterPro"/>
</dbReference>
<dbReference type="EC" id="2.7.1.67" evidence="3"/>
<evidence type="ECO:0000256" key="7">
    <source>
        <dbReference type="ARBA" id="ARBA00022840"/>
    </source>
</evidence>
<dbReference type="InterPro" id="IPR036940">
    <property type="entry name" value="PI3/4_kinase_cat_sf"/>
</dbReference>
<dbReference type="GO" id="GO:0005886">
    <property type="term" value="C:plasma membrane"/>
    <property type="evidence" value="ECO:0007669"/>
    <property type="project" value="TreeGrafter"/>
</dbReference>
<reference evidence="10" key="1">
    <citation type="journal article" date="2013" name="Eukaryot. Cell">
        <title>Extremely Reduced Levels of Heterozygosity in the Vertebrate Pathogen Encephalitozoon cuniculi.</title>
        <authorList>
            <person name="Selman M."/>
            <person name="Sak B."/>
            <person name="Kvac M."/>
            <person name="Farinelli L."/>
            <person name="Weiss L.M."/>
            <person name="Corradi N."/>
        </authorList>
    </citation>
    <scope>NUCLEOTIDE SEQUENCE</scope>
</reference>
<comment type="catalytic activity">
    <reaction evidence="1">
        <text>a 1,2-diacyl-sn-glycero-3-phospho-(1D-myo-inositol) + ATP = a 1,2-diacyl-sn-glycero-3-phospho-(1D-myo-inositol 4-phosphate) + ADP + H(+)</text>
        <dbReference type="Rhea" id="RHEA:19877"/>
        <dbReference type="ChEBI" id="CHEBI:15378"/>
        <dbReference type="ChEBI" id="CHEBI:30616"/>
        <dbReference type="ChEBI" id="CHEBI:57880"/>
        <dbReference type="ChEBI" id="CHEBI:58178"/>
        <dbReference type="ChEBI" id="CHEBI:456216"/>
        <dbReference type="EC" id="2.7.1.67"/>
    </reaction>
</comment>
<dbReference type="VEuPathDB" id="MicrosporidiaDB:AEWR_110420"/>
<dbReference type="PANTHER" id="PTHR10048:SF15">
    <property type="entry name" value="PHOSPHATIDYLINOSITOL 4-KINASE ALPHA"/>
    <property type="match status" value="1"/>
</dbReference>
<protein>
    <recommendedName>
        <fullName evidence="3">1-phosphatidylinositol 4-kinase</fullName>
        <ecNumber evidence="3">2.7.1.67</ecNumber>
    </recommendedName>
</protein>
<dbReference type="InterPro" id="IPR016024">
    <property type="entry name" value="ARM-type_fold"/>
</dbReference>
<dbReference type="FunFam" id="3.30.1010.10:FF:000014">
    <property type="entry name" value="Phosphatidylinositol 4-kinase STT4"/>
    <property type="match status" value="1"/>
</dbReference>
<evidence type="ECO:0000259" key="8">
    <source>
        <dbReference type="PROSITE" id="PS50290"/>
    </source>
</evidence>
<accession>M1KHX7</accession>
<keyword evidence="6 10" id="KW-0418">Kinase</keyword>
<evidence type="ECO:0000256" key="4">
    <source>
        <dbReference type="ARBA" id="ARBA00022679"/>
    </source>
</evidence>
<dbReference type="Pfam" id="PF00454">
    <property type="entry name" value="PI3_PI4_kinase"/>
    <property type="match status" value="1"/>
</dbReference>
<keyword evidence="7" id="KW-0067">ATP-binding</keyword>
<dbReference type="PANTHER" id="PTHR10048">
    <property type="entry name" value="PHOSPHATIDYLINOSITOL KINASE"/>
    <property type="match status" value="1"/>
</dbReference>
<dbReference type="GO" id="GO:0004430">
    <property type="term" value="F:1-phosphatidylinositol 4-kinase activity"/>
    <property type="evidence" value="ECO:0007669"/>
    <property type="project" value="UniProtKB-EC"/>
</dbReference>
<dbReference type="VEuPathDB" id="MicrosporidiaDB:AEWD_110420"/>
<keyword evidence="5" id="KW-0547">Nucleotide-binding</keyword>
<dbReference type="CDD" id="cd05167">
    <property type="entry name" value="PI4Kc_III_alpha"/>
    <property type="match status" value="1"/>
</dbReference>
<dbReference type="PROSITE" id="PS51545">
    <property type="entry name" value="PIK_HELICAL"/>
    <property type="match status" value="1"/>
</dbReference>
<dbReference type="InterPro" id="IPR011009">
    <property type="entry name" value="Kinase-like_dom_sf"/>
</dbReference>
<evidence type="ECO:0000256" key="1">
    <source>
        <dbReference type="ARBA" id="ARBA00001686"/>
    </source>
</evidence>
<gene>
    <name evidence="10" type="ORF">ECU11_0450</name>
</gene>
<evidence type="ECO:0000256" key="5">
    <source>
        <dbReference type="ARBA" id="ARBA00022741"/>
    </source>
</evidence>
<dbReference type="EMBL" id="KC513604">
    <property type="protein sequence ID" value="AGE94836.1"/>
    <property type="molecule type" value="Genomic_DNA"/>
</dbReference>
<organism evidence="10">
    <name type="scientific">Encephalitozoon cuniculi</name>
    <name type="common">Microsporidian parasite</name>
    <dbReference type="NCBI Taxonomy" id="6035"/>
    <lineage>
        <taxon>Eukaryota</taxon>
        <taxon>Fungi</taxon>
        <taxon>Fungi incertae sedis</taxon>
        <taxon>Microsporidia</taxon>
        <taxon>Unikaryonidae</taxon>
        <taxon>Encephalitozoon</taxon>
    </lineage>
</organism>
<dbReference type="VEuPathDB" id="MicrosporidiaDB:ECU11_0450"/>
<dbReference type="FunFam" id="1.10.1070.11:FF:000016">
    <property type="entry name" value="PIK1p Phosphatidylinositol 4-kinase"/>
    <property type="match status" value="1"/>
</dbReference>
<dbReference type="GO" id="GO:0005524">
    <property type="term" value="F:ATP binding"/>
    <property type="evidence" value="ECO:0007669"/>
    <property type="project" value="UniProtKB-KW"/>
</dbReference>
<comment type="similarity">
    <text evidence="2">Belongs to the PI3/PI4-kinase family. Type III PI4K subfamily.</text>
</comment>
<name>M1KHX7_ENCCN</name>
<sequence>MPGLLLDDMVQIPYTPTNISNMRIEVMIKGNSKEICIPLIKETTLEDIRELSEVEVYDISSGLNAYAILKNSTVSLEYSSKLYEMYIAIFLKMLDDTATSKEIMSDMGGMEPYSLLEVGLINAFIEALIWRVEQGEVVGRYEAFVEDLCRKMSSNLLCEIVSWKQEEDIMNTKFDYLLLSLRLIVMMVEYKTKEEGEIEKKSTFAFAKEYFYKAFALLGETKDLEDDMAFVFRASLTIDALVTRQVASRISEVFPIVEDLPISKKNMFGIYIQMAEVCMSEDGALNDLLYSVFTTSCLVSLDTGYGSEFVEVLIAMVEQDGGSGGRRIGNVMETFRMIFHSLQDSESRGRERLIWNFLSFLSRIRMGRDMGDLNSIFLKFIVKYPETIELYSNFILINKIDFPLHTLHGISSFGFMKRFYSVLFNKVRKERHDKAHVDKLISEFLKFFLATKNKELIGILPLVPYIPSKREVLYVLYEIYSFLFEKEVVEHVGLFLLKTPALVGISSSIYYNVRYLRHLATRLSLVDVEPRMVVFLGIVYYCESKKLYNFNYTGILEYIQDEDGIRMSRDGLVGVIELIHSGYISRSHEFTLSYVNSLLTIALKPKTIETTLVIIEIILRRILEKEEKIIFMKGIHQRFQELFVLLSSKRFLSDEVSDSYRRLYRSIVERIKCAPNFYNYVVLCLADISFFDGEFPRGHFKSFNDLYNHTLSRMGVVEGFPDIFMVDHGWSCSENTDKAVSGPFLHRVCGSGKEEETKPRETKSHNMYDIIRTGTNDSVMSLESSTGSISLHSSAPMPSISRKAWLEMLDEGIRKREKSVSWLIDVIYTRRSQSSTIRTVLDLLKLRLRNKFEYEDLYILLKAYNILSIRENDSEEFLKHALHRGLDFKTDPAICYKLSMETNGFYRFFFRALHLAVSNLPCNEDLSFPERTQLVSRFDTADLVHIQNTFKQKMVQKLLERSRSPSYRTYFFNVDSLGVIDSLTIIRRLDDPSLVSRAFERLRESKNEMLFYVPQLVQMLRYKKVFEMAFSTLKELAKDEYVAHQLIWNLKANLYVDGRAAVNNYHGTFVRCIEEIMKEMPDRSRDIFLKEEEFISSLTKISSELTPHLRSSKDEKRRRINEYLSRIKLHPGIYIPFYPDLKIIEIVNGSARALQSHSKVPFMASFRVQDPGGQISIKQLIFKSGDDCRQDMLALQIISMFESIFKQANLDIFLYPYKVMATSSGTGIIEVIPNSKSRDQIGKENINNLLEYFEYKFGFKESEGYLTAICNFASSLAGYSLVGYFLNIKDRHNGNIMIDDQGRMIHIDFGYMLEMSPGNLNIEAPLKLTKEIEELLGGTSGKGFEIYQELMVKGFLALRRRSKDLVMMVDSFVDSELPCYRRNAVENFILRFRFELSDKNARRFVLSLIAESSQKFRTWMYDQYQKITNNIAF</sequence>
<dbReference type="InterPro" id="IPR000403">
    <property type="entry name" value="PI3/4_kinase_cat_dom"/>
</dbReference>
<feature type="domain" description="PI3K/PI4K catalytic" evidence="8">
    <location>
        <begin position="1148"/>
        <end position="1417"/>
    </location>
</feature>
<dbReference type="Pfam" id="PF00613">
    <property type="entry name" value="PI3Ka"/>
    <property type="match status" value="1"/>
</dbReference>